<evidence type="ECO:0000313" key="2">
    <source>
        <dbReference type="EMBL" id="MET3660755.1"/>
    </source>
</evidence>
<keyword evidence="1" id="KW-0472">Membrane</keyword>
<dbReference type="EMBL" id="JBEPMN010000003">
    <property type="protein sequence ID" value="MET3660755.1"/>
    <property type="molecule type" value="Genomic_DNA"/>
</dbReference>
<dbReference type="RefSeq" id="WP_354150657.1">
    <property type="nucleotide sequence ID" value="NZ_JBEPMN010000003.1"/>
</dbReference>
<keyword evidence="1" id="KW-0812">Transmembrane</keyword>
<keyword evidence="3" id="KW-1185">Reference proteome</keyword>
<reference evidence="2 3" key="1">
    <citation type="submission" date="2024-06" db="EMBL/GenBank/DDBJ databases">
        <title>Genomic Encyclopedia of Type Strains, Phase IV (KMG-IV): sequencing the most valuable type-strain genomes for metagenomic binning, comparative biology and taxonomic classification.</title>
        <authorList>
            <person name="Goeker M."/>
        </authorList>
    </citation>
    <scope>NUCLEOTIDE SEQUENCE [LARGE SCALE GENOMIC DNA]</scope>
    <source>
        <strain evidence="2 3">DSM 19730</strain>
    </source>
</reference>
<keyword evidence="1" id="KW-1133">Transmembrane helix</keyword>
<comment type="caution">
    <text evidence="2">The sequence shown here is derived from an EMBL/GenBank/DDBJ whole genome shotgun (WGS) entry which is preliminary data.</text>
</comment>
<feature type="transmembrane region" description="Helical" evidence="1">
    <location>
        <begin position="60"/>
        <end position="81"/>
    </location>
</feature>
<sequence length="173" mass="18579">MEIATGIASVFPYFPVIGGLFDLLTRMDLAPRKGHRRCSAWLRWTNFQALKEGLIEMRNAIVVGAVSIFSVLMLSGCVTPTNADKTVEMRVGETRHLTAYRGNSCGAGAPSYSEIVGRLPKSSIVKYSDGGLSSRVSRDCGKRVPTRAVNGTAIATGSEGHRYQSGTVAIVVK</sequence>
<gene>
    <name evidence="2" type="ORF">ABID44_001070</name>
</gene>
<evidence type="ECO:0000313" key="3">
    <source>
        <dbReference type="Proteomes" id="UP001549143"/>
    </source>
</evidence>
<protein>
    <recommendedName>
        <fullName evidence="4">Lipoprotein</fullName>
    </recommendedName>
</protein>
<dbReference type="Proteomes" id="UP001549143">
    <property type="component" value="Unassembled WGS sequence"/>
</dbReference>
<evidence type="ECO:0008006" key="4">
    <source>
        <dbReference type="Google" id="ProtNLM"/>
    </source>
</evidence>
<organism evidence="2 3">
    <name type="scientific">Aquamicrobium ahrensii</name>
    <dbReference type="NCBI Taxonomy" id="469551"/>
    <lineage>
        <taxon>Bacteria</taxon>
        <taxon>Pseudomonadati</taxon>
        <taxon>Pseudomonadota</taxon>
        <taxon>Alphaproteobacteria</taxon>
        <taxon>Hyphomicrobiales</taxon>
        <taxon>Phyllobacteriaceae</taxon>
        <taxon>Aquamicrobium</taxon>
    </lineage>
</organism>
<accession>A0ABV2KI62</accession>
<evidence type="ECO:0000256" key="1">
    <source>
        <dbReference type="SAM" id="Phobius"/>
    </source>
</evidence>
<feature type="transmembrane region" description="Helical" evidence="1">
    <location>
        <begin position="6"/>
        <end position="24"/>
    </location>
</feature>
<name>A0ABV2KI62_9HYPH</name>
<proteinExistence type="predicted"/>